<dbReference type="OrthoDB" id="964441at2"/>
<sequence>MKNLTKIIYNIGKFWLAIILFLAMIISTVVSLPFIVAGKLADFWSEHQIRTNKNQITDYSS</sequence>
<keyword evidence="1" id="KW-0812">Transmembrane</keyword>
<proteinExistence type="predicted"/>
<dbReference type="AlphaFoldDB" id="A0A4R5E266"/>
<name>A0A4R5E266_9BACT</name>
<dbReference type="RefSeq" id="WP_131956182.1">
    <property type="nucleotide sequence ID" value="NZ_SMFL01000001.1"/>
</dbReference>
<organism evidence="2 3">
    <name type="scientific">Dyadobacter psychrotolerans</name>
    <dbReference type="NCBI Taxonomy" id="2541721"/>
    <lineage>
        <taxon>Bacteria</taxon>
        <taxon>Pseudomonadati</taxon>
        <taxon>Bacteroidota</taxon>
        <taxon>Cytophagia</taxon>
        <taxon>Cytophagales</taxon>
        <taxon>Spirosomataceae</taxon>
        <taxon>Dyadobacter</taxon>
    </lineage>
</organism>
<gene>
    <name evidence="2" type="ORF">E0F88_02095</name>
</gene>
<evidence type="ECO:0000313" key="2">
    <source>
        <dbReference type="EMBL" id="TDE18355.1"/>
    </source>
</evidence>
<keyword evidence="1" id="KW-0472">Membrane</keyword>
<dbReference type="EMBL" id="SMFL01000001">
    <property type="protein sequence ID" value="TDE18355.1"/>
    <property type="molecule type" value="Genomic_DNA"/>
</dbReference>
<accession>A0A4R5E266</accession>
<keyword evidence="1" id="KW-1133">Transmembrane helix</keyword>
<keyword evidence="3" id="KW-1185">Reference proteome</keyword>
<reference evidence="2 3" key="1">
    <citation type="submission" date="2019-03" db="EMBL/GenBank/DDBJ databases">
        <title>Dyadobacter AR-3-6 sp. nov., isolated from arctic soil.</title>
        <authorList>
            <person name="Chaudhary D.K."/>
        </authorList>
    </citation>
    <scope>NUCLEOTIDE SEQUENCE [LARGE SCALE GENOMIC DNA]</scope>
    <source>
        <strain evidence="2 3">AR-3-6</strain>
    </source>
</reference>
<feature type="transmembrane region" description="Helical" evidence="1">
    <location>
        <begin position="12"/>
        <end position="36"/>
    </location>
</feature>
<evidence type="ECO:0000256" key="1">
    <source>
        <dbReference type="SAM" id="Phobius"/>
    </source>
</evidence>
<protein>
    <submittedName>
        <fullName evidence="2">Uncharacterized protein</fullName>
    </submittedName>
</protein>
<comment type="caution">
    <text evidence="2">The sequence shown here is derived from an EMBL/GenBank/DDBJ whole genome shotgun (WGS) entry which is preliminary data.</text>
</comment>
<evidence type="ECO:0000313" key="3">
    <source>
        <dbReference type="Proteomes" id="UP000294850"/>
    </source>
</evidence>
<dbReference type="Proteomes" id="UP000294850">
    <property type="component" value="Unassembled WGS sequence"/>
</dbReference>